<evidence type="ECO:0000256" key="9">
    <source>
        <dbReference type="ARBA" id="ARBA00038187"/>
    </source>
</evidence>
<feature type="transmembrane region" description="Helical" evidence="10">
    <location>
        <begin position="407"/>
        <end position="429"/>
    </location>
</feature>
<evidence type="ECO:0000256" key="3">
    <source>
        <dbReference type="ARBA" id="ARBA00022449"/>
    </source>
</evidence>
<feature type="domain" description="Sodium/calcium exchanger membrane region" evidence="11">
    <location>
        <begin position="102"/>
        <end position="249"/>
    </location>
</feature>
<feature type="transmembrane region" description="Helical" evidence="10">
    <location>
        <begin position="207"/>
        <end position="226"/>
    </location>
</feature>
<keyword evidence="3" id="KW-0050">Antiport</keyword>
<feature type="transmembrane region" description="Helical" evidence="10">
    <location>
        <begin position="381"/>
        <end position="401"/>
    </location>
</feature>
<feature type="transmembrane region" description="Helical" evidence="10">
    <location>
        <begin position="169"/>
        <end position="195"/>
    </location>
</feature>
<keyword evidence="4 10" id="KW-0812">Transmembrane</keyword>
<feature type="transmembrane region" description="Helical" evidence="10">
    <location>
        <begin position="130"/>
        <end position="149"/>
    </location>
</feature>
<feature type="transmembrane region" description="Helical" evidence="10">
    <location>
        <begin position="323"/>
        <end position="339"/>
    </location>
</feature>
<feature type="transmembrane region" description="Helical" evidence="10">
    <location>
        <begin position="351"/>
        <end position="369"/>
    </location>
</feature>
<dbReference type="InterPro" id="IPR051359">
    <property type="entry name" value="CaCA_antiporter"/>
</dbReference>
<evidence type="ECO:0000256" key="7">
    <source>
        <dbReference type="ARBA" id="ARBA00023136"/>
    </source>
</evidence>
<comment type="subcellular location">
    <subcellularLocation>
        <location evidence="1">Membrane</location>
        <topology evidence="1">Multi-pass membrane protein</topology>
    </subcellularLocation>
</comment>
<dbReference type="Pfam" id="PF01699">
    <property type="entry name" value="Na_Ca_ex"/>
    <property type="match status" value="2"/>
</dbReference>
<sequence>MALDFFYKSHRVFINISFIILLCFFLCFFSLSSSTTQRPAFLLSSSRRTDSEYACRALNDIKSKCLYLKNNHQCGADGYIDYLGLFYCVFGFSPVLGYISLAIWLLILFYLLGNTASHYFCPSLESLSRVLTLSPTIAGVTLLSLGNGAPDVFAAIVSFDSGGASTAAVGLSSVLGGAFFVSTVVVGIISICCSSRHPPVSVDRTTSIRDICFFLVALFVLILFLSVGKVHIFGSMLFVSLYILYVVVVSLTHCCRKKLPELEAPLLESIEAEQPKEEAQGIKQSVKPPPLMDWIVFFIELPLFLPRRLTIPVVTKEKWSKPFAVASVVLSPILLAVLWNTQKGNPDSEDSITVLLSSVLLGMILGITASESTESSEPPKLLLPWLAAGFTMSVVWTYIVAGELVSLLVSVGHIVGISPSILGVTVLAWGNSVGDLIANVTMAVNGGDDGAQIAIAGCYAGPIFNTLVGLGISLVLSSWSAYPSSFVIPVANSQFVVIGFLVGGLLWALAILSRTGMKLSLTLGVGLLAIYSCFLCLRLLQSLEFQSLELL</sequence>
<comment type="similarity">
    <text evidence="9">Belongs to the Ca(2+):cation antiporter (CaCA) (TC 2.A.19) family. Cation/calcium exchanger (CCX) subfamily.</text>
</comment>
<dbReference type="Gene3D" id="1.20.1420.30">
    <property type="entry name" value="NCX, central ion-binding region"/>
    <property type="match status" value="2"/>
</dbReference>
<feature type="transmembrane region" description="Helical" evidence="10">
    <location>
        <begin position="232"/>
        <end position="251"/>
    </location>
</feature>
<feature type="transmembrane region" description="Helical" evidence="10">
    <location>
        <begin position="463"/>
        <end position="482"/>
    </location>
</feature>
<evidence type="ECO:0000256" key="1">
    <source>
        <dbReference type="ARBA" id="ARBA00004141"/>
    </source>
</evidence>
<keyword evidence="13" id="KW-1185">Reference proteome</keyword>
<evidence type="ECO:0000259" key="11">
    <source>
        <dbReference type="Pfam" id="PF01699"/>
    </source>
</evidence>
<keyword evidence="8" id="KW-0739">Sodium transport</keyword>
<feature type="domain" description="Sodium/calcium exchanger membrane region" evidence="11">
    <location>
        <begin position="386"/>
        <end position="539"/>
    </location>
</feature>
<evidence type="ECO:0000256" key="5">
    <source>
        <dbReference type="ARBA" id="ARBA00022989"/>
    </source>
</evidence>
<reference evidence="12 13" key="1">
    <citation type="journal article" date="2022" name="Nat. Plants">
        <title>Genomes of leafy and leafless Platanthera orchids illuminate the evolution of mycoheterotrophy.</title>
        <authorList>
            <person name="Li M.H."/>
            <person name="Liu K.W."/>
            <person name="Li Z."/>
            <person name="Lu H.C."/>
            <person name="Ye Q.L."/>
            <person name="Zhang D."/>
            <person name="Wang J.Y."/>
            <person name="Li Y.F."/>
            <person name="Zhong Z.M."/>
            <person name="Liu X."/>
            <person name="Yu X."/>
            <person name="Liu D.K."/>
            <person name="Tu X.D."/>
            <person name="Liu B."/>
            <person name="Hao Y."/>
            <person name="Liao X.Y."/>
            <person name="Jiang Y.T."/>
            <person name="Sun W.H."/>
            <person name="Chen J."/>
            <person name="Chen Y.Q."/>
            <person name="Ai Y."/>
            <person name="Zhai J.W."/>
            <person name="Wu S.S."/>
            <person name="Zhou Z."/>
            <person name="Hsiao Y.Y."/>
            <person name="Wu W.L."/>
            <person name="Chen Y.Y."/>
            <person name="Lin Y.F."/>
            <person name="Hsu J.L."/>
            <person name="Li C.Y."/>
            <person name="Wang Z.W."/>
            <person name="Zhao X."/>
            <person name="Zhong W.Y."/>
            <person name="Ma X.K."/>
            <person name="Ma L."/>
            <person name="Huang J."/>
            <person name="Chen G.Z."/>
            <person name="Huang M.Z."/>
            <person name="Huang L."/>
            <person name="Peng D.H."/>
            <person name="Luo Y.B."/>
            <person name="Zou S.Q."/>
            <person name="Chen S.P."/>
            <person name="Lan S."/>
            <person name="Tsai W.C."/>
            <person name="Van de Peer Y."/>
            <person name="Liu Z.J."/>
        </authorList>
    </citation>
    <scope>NUCLEOTIDE SEQUENCE [LARGE SCALE GENOMIC DNA]</scope>
    <source>
        <strain evidence="12">Lor288</strain>
    </source>
</reference>
<keyword evidence="7 10" id="KW-0472">Membrane</keyword>
<comment type="caution">
    <text evidence="12">The sequence shown here is derived from an EMBL/GenBank/DDBJ whole genome shotgun (WGS) entry which is preliminary data.</text>
</comment>
<dbReference type="InterPro" id="IPR044880">
    <property type="entry name" value="NCX_ion-bd_dom_sf"/>
</dbReference>
<feature type="transmembrane region" description="Helical" evidence="10">
    <location>
        <begin position="12"/>
        <end position="31"/>
    </location>
</feature>
<accession>A0ABR2LW35</accession>
<feature type="transmembrane region" description="Helical" evidence="10">
    <location>
        <begin position="494"/>
        <end position="512"/>
    </location>
</feature>
<dbReference type="PANTHER" id="PTHR12266:SF36">
    <property type="entry name" value="OS10G0436900 PROTEIN"/>
    <property type="match status" value="1"/>
</dbReference>
<name>A0ABR2LW35_9ASPA</name>
<proteinExistence type="inferred from homology"/>
<feature type="transmembrane region" description="Helical" evidence="10">
    <location>
        <begin position="519"/>
        <end position="540"/>
    </location>
</feature>
<dbReference type="EMBL" id="JBBWWR010000014">
    <property type="protein sequence ID" value="KAK8953006.1"/>
    <property type="molecule type" value="Genomic_DNA"/>
</dbReference>
<dbReference type="Proteomes" id="UP001412067">
    <property type="component" value="Unassembled WGS sequence"/>
</dbReference>
<evidence type="ECO:0000256" key="10">
    <source>
        <dbReference type="SAM" id="Phobius"/>
    </source>
</evidence>
<dbReference type="InterPro" id="IPR004837">
    <property type="entry name" value="NaCa_Exmemb"/>
</dbReference>
<feature type="transmembrane region" description="Helical" evidence="10">
    <location>
        <begin position="84"/>
        <end position="109"/>
    </location>
</feature>
<dbReference type="PANTHER" id="PTHR12266">
    <property type="entry name" value="NA+/CA2+ K+ INDEPENDENT EXCHANGER"/>
    <property type="match status" value="1"/>
</dbReference>
<protein>
    <submittedName>
        <fullName evidence="12">Cation/calcium exchanger 1</fullName>
    </submittedName>
</protein>
<evidence type="ECO:0000256" key="6">
    <source>
        <dbReference type="ARBA" id="ARBA00023053"/>
    </source>
</evidence>
<evidence type="ECO:0000256" key="8">
    <source>
        <dbReference type="ARBA" id="ARBA00023201"/>
    </source>
</evidence>
<evidence type="ECO:0000256" key="2">
    <source>
        <dbReference type="ARBA" id="ARBA00022448"/>
    </source>
</evidence>
<organism evidence="12 13">
    <name type="scientific">Platanthera guangdongensis</name>
    <dbReference type="NCBI Taxonomy" id="2320717"/>
    <lineage>
        <taxon>Eukaryota</taxon>
        <taxon>Viridiplantae</taxon>
        <taxon>Streptophyta</taxon>
        <taxon>Embryophyta</taxon>
        <taxon>Tracheophyta</taxon>
        <taxon>Spermatophyta</taxon>
        <taxon>Magnoliopsida</taxon>
        <taxon>Liliopsida</taxon>
        <taxon>Asparagales</taxon>
        <taxon>Orchidaceae</taxon>
        <taxon>Orchidoideae</taxon>
        <taxon>Orchideae</taxon>
        <taxon>Orchidinae</taxon>
        <taxon>Platanthera</taxon>
    </lineage>
</organism>
<gene>
    <name evidence="12" type="primary">CCX1</name>
    <name evidence="12" type="ORF">KSP40_PGU008989</name>
</gene>
<keyword evidence="8" id="KW-0406">Ion transport</keyword>
<keyword evidence="2" id="KW-0813">Transport</keyword>
<keyword evidence="5 10" id="KW-1133">Transmembrane helix</keyword>
<evidence type="ECO:0000313" key="12">
    <source>
        <dbReference type="EMBL" id="KAK8953006.1"/>
    </source>
</evidence>
<evidence type="ECO:0000313" key="13">
    <source>
        <dbReference type="Proteomes" id="UP001412067"/>
    </source>
</evidence>
<keyword evidence="6" id="KW-0915">Sodium</keyword>
<evidence type="ECO:0000256" key="4">
    <source>
        <dbReference type="ARBA" id="ARBA00022692"/>
    </source>
</evidence>